<gene>
    <name evidence="1" type="ORF">SUNI508_02798</name>
</gene>
<dbReference type="SMART" id="SM00855">
    <property type="entry name" value="PGAM"/>
    <property type="match status" value="1"/>
</dbReference>
<organism evidence="1 2">
    <name type="scientific">Seiridium unicorne</name>
    <dbReference type="NCBI Taxonomy" id="138068"/>
    <lineage>
        <taxon>Eukaryota</taxon>
        <taxon>Fungi</taxon>
        <taxon>Dikarya</taxon>
        <taxon>Ascomycota</taxon>
        <taxon>Pezizomycotina</taxon>
        <taxon>Sordariomycetes</taxon>
        <taxon>Xylariomycetidae</taxon>
        <taxon>Amphisphaeriales</taxon>
        <taxon>Sporocadaceae</taxon>
        <taxon>Seiridium</taxon>
    </lineage>
</organism>
<dbReference type="InterPro" id="IPR029033">
    <property type="entry name" value="His_PPase_superfam"/>
</dbReference>
<accession>A0ABR2VHK0</accession>
<dbReference type="SUPFAM" id="SSF53254">
    <property type="entry name" value="Phosphoglycerate mutase-like"/>
    <property type="match status" value="1"/>
</dbReference>
<dbReference type="PANTHER" id="PTHR48100">
    <property type="entry name" value="BROAD-SPECIFICITY PHOSPHATASE YOR283W-RELATED"/>
    <property type="match status" value="1"/>
</dbReference>
<dbReference type="InterPro" id="IPR013078">
    <property type="entry name" value="His_Pase_superF_clade-1"/>
</dbReference>
<comment type="caution">
    <text evidence="1">The sequence shown here is derived from an EMBL/GenBank/DDBJ whole genome shotgun (WGS) entry which is preliminary data.</text>
</comment>
<keyword evidence="2" id="KW-1185">Reference proteome</keyword>
<reference evidence="1 2" key="1">
    <citation type="journal article" date="2024" name="J. Plant Pathol.">
        <title>Sequence and assembly of the genome of Seiridium unicorne, isolate CBS 538.82, causal agent of cypress canker disease.</title>
        <authorList>
            <person name="Scali E."/>
            <person name="Rocca G.D."/>
            <person name="Danti R."/>
            <person name="Garbelotto M."/>
            <person name="Barberini S."/>
            <person name="Baroncelli R."/>
            <person name="Emiliani G."/>
        </authorList>
    </citation>
    <scope>NUCLEOTIDE SEQUENCE [LARGE SCALE GENOMIC DNA]</scope>
    <source>
        <strain evidence="1 2">BM-138-508</strain>
    </source>
</reference>
<dbReference type="Proteomes" id="UP001408356">
    <property type="component" value="Unassembled WGS sequence"/>
</dbReference>
<dbReference type="Gene3D" id="3.40.50.1240">
    <property type="entry name" value="Phosphoglycerate mutase-like"/>
    <property type="match status" value="1"/>
</dbReference>
<name>A0ABR2VHK0_9PEZI</name>
<dbReference type="CDD" id="cd07067">
    <property type="entry name" value="HP_PGM_like"/>
    <property type="match status" value="1"/>
</dbReference>
<dbReference type="PANTHER" id="PTHR48100:SF1">
    <property type="entry name" value="HISTIDINE PHOSPHATASE FAMILY PROTEIN-RELATED"/>
    <property type="match status" value="1"/>
</dbReference>
<proteinExistence type="predicted"/>
<sequence>MVEPQSIAPGKGFNFQSLKGYFVAQESMDTDADDRKITQKDLGLLPRAYLDNGTSPAGVGLSPSWGDFAAHVKHLNESAADGVSYKVIFITRHGQGFHNVMESKVGTEAWESHWALLDGDGTATWADADLTETGRQQAIETGRIWAQLIEEQKMPFPRLYTSPLQRCLKTSRILFQDLAKRQDTPYQPIVKELLRECMGRHTCDRRSSKTWIHDNFPECVFEEGFSEADELFDPIVRETTEQVITRQQAVLEDIFTNESSDFVSLTMHSMAGRFMMVAFGHGIVKLAPATTMVFLIKGEELTK</sequence>
<dbReference type="EMBL" id="JARVKF010000002">
    <property type="protein sequence ID" value="KAK9426357.1"/>
    <property type="molecule type" value="Genomic_DNA"/>
</dbReference>
<dbReference type="Pfam" id="PF00300">
    <property type="entry name" value="His_Phos_1"/>
    <property type="match status" value="1"/>
</dbReference>
<evidence type="ECO:0000313" key="1">
    <source>
        <dbReference type="EMBL" id="KAK9426357.1"/>
    </source>
</evidence>
<protein>
    <submittedName>
        <fullName evidence="1">Phosphoglycerate mutase</fullName>
    </submittedName>
</protein>
<evidence type="ECO:0000313" key="2">
    <source>
        <dbReference type="Proteomes" id="UP001408356"/>
    </source>
</evidence>
<dbReference type="InterPro" id="IPR050275">
    <property type="entry name" value="PGM_Phosphatase"/>
</dbReference>